<evidence type="ECO:0000313" key="3">
    <source>
        <dbReference type="Proteomes" id="UP000053424"/>
    </source>
</evidence>
<feature type="domain" description="DUF7770" evidence="1">
    <location>
        <begin position="50"/>
        <end position="206"/>
    </location>
</feature>
<dbReference type="OrthoDB" id="2925781at2759"/>
<protein>
    <recommendedName>
        <fullName evidence="1">DUF7770 domain-containing protein</fullName>
    </recommendedName>
</protein>
<dbReference type="AlphaFoldDB" id="A0A0C2Y580"/>
<name>A0A0C2Y580_HEBCY</name>
<accession>A0A0C2Y580</accession>
<gene>
    <name evidence="2" type="ORF">M413DRAFT_14152</name>
</gene>
<sequence>MALYKQDFNEIPLSPHLFDISLTPQRRMGRSLTTRLKYLDGKLDFQVWGIVIHASKSRMFYPDRPSREVAHLRIFLVTSENSSIELNPSSEYGGIGIMLEIIFRSYRFSRTRRYMDILNIPVIRVFTVREVIDNLFSNNRDRYRLDLATGSGCRYWCSVVISDFVSMGWVSANDANAVERLTNTLANDVRWVDVFIPVPSPRGIFY</sequence>
<reference evidence="2 3" key="1">
    <citation type="submission" date="2014-04" db="EMBL/GenBank/DDBJ databases">
        <authorList>
            <consortium name="DOE Joint Genome Institute"/>
            <person name="Kuo A."/>
            <person name="Gay G."/>
            <person name="Dore J."/>
            <person name="Kohler A."/>
            <person name="Nagy L.G."/>
            <person name="Floudas D."/>
            <person name="Copeland A."/>
            <person name="Barry K.W."/>
            <person name="Cichocki N."/>
            <person name="Veneault-Fourrey C."/>
            <person name="LaButti K."/>
            <person name="Lindquist E.A."/>
            <person name="Lipzen A."/>
            <person name="Lundell T."/>
            <person name="Morin E."/>
            <person name="Murat C."/>
            <person name="Sun H."/>
            <person name="Tunlid A."/>
            <person name="Henrissat B."/>
            <person name="Grigoriev I.V."/>
            <person name="Hibbett D.S."/>
            <person name="Martin F."/>
            <person name="Nordberg H.P."/>
            <person name="Cantor M.N."/>
            <person name="Hua S.X."/>
        </authorList>
    </citation>
    <scope>NUCLEOTIDE SEQUENCE [LARGE SCALE GENOMIC DNA]</scope>
    <source>
        <strain evidence="3">h7</strain>
    </source>
</reference>
<dbReference type="EMBL" id="KN831808">
    <property type="protein sequence ID" value="KIM36197.1"/>
    <property type="molecule type" value="Genomic_DNA"/>
</dbReference>
<keyword evidence="3" id="KW-1185">Reference proteome</keyword>
<dbReference type="Proteomes" id="UP000053424">
    <property type="component" value="Unassembled WGS sequence"/>
</dbReference>
<proteinExistence type="predicted"/>
<dbReference type="STRING" id="686832.A0A0C2Y580"/>
<evidence type="ECO:0000313" key="2">
    <source>
        <dbReference type="EMBL" id="KIM36197.1"/>
    </source>
</evidence>
<dbReference type="InterPro" id="IPR056672">
    <property type="entry name" value="DUF7770"/>
</dbReference>
<dbReference type="Pfam" id="PF24968">
    <property type="entry name" value="DUF7770"/>
    <property type="match status" value="1"/>
</dbReference>
<evidence type="ECO:0000259" key="1">
    <source>
        <dbReference type="Pfam" id="PF24968"/>
    </source>
</evidence>
<organism evidence="2 3">
    <name type="scientific">Hebeloma cylindrosporum</name>
    <dbReference type="NCBI Taxonomy" id="76867"/>
    <lineage>
        <taxon>Eukaryota</taxon>
        <taxon>Fungi</taxon>
        <taxon>Dikarya</taxon>
        <taxon>Basidiomycota</taxon>
        <taxon>Agaricomycotina</taxon>
        <taxon>Agaricomycetes</taxon>
        <taxon>Agaricomycetidae</taxon>
        <taxon>Agaricales</taxon>
        <taxon>Agaricineae</taxon>
        <taxon>Hymenogastraceae</taxon>
        <taxon>Hebeloma</taxon>
    </lineage>
</organism>
<reference evidence="3" key="2">
    <citation type="submission" date="2015-01" db="EMBL/GenBank/DDBJ databases">
        <title>Evolutionary Origins and Diversification of the Mycorrhizal Mutualists.</title>
        <authorList>
            <consortium name="DOE Joint Genome Institute"/>
            <consortium name="Mycorrhizal Genomics Consortium"/>
            <person name="Kohler A."/>
            <person name="Kuo A."/>
            <person name="Nagy L.G."/>
            <person name="Floudas D."/>
            <person name="Copeland A."/>
            <person name="Barry K.W."/>
            <person name="Cichocki N."/>
            <person name="Veneault-Fourrey C."/>
            <person name="LaButti K."/>
            <person name="Lindquist E.A."/>
            <person name="Lipzen A."/>
            <person name="Lundell T."/>
            <person name="Morin E."/>
            <person name="Murat C."/>
            <person name="Riley R."/>
            <person name="Ohm R."/>
            <person name="Sun H."/>
            <person name="Tunlid A."/>
            <person name="Henrissat B."/>
            <person name="Grigoriev I.V."/>
            <person name="Hibbett D.S."/>
            <person name="Martin F."/>
        </authorList>
    </citation>
    <scope>NUCLEOTIDE SEQUENCE [LARGE SCALE GENOMIC DNA]</scope>
    <source>
        <strain evidence="3">h7</strain>
    </source>
</reference>
<dbReference type="HOGENOM" id="CLU_1267031_0_0_1"/>